<organism evidence="5 6">
    <name type="scientific">Plutella xylostella</name>
    <name type="common">Diamondback moth</name>
    <name type="synonym">Plutella maculipennis</name>
    <dbReference type="NCBI Taxonomy" id="51655"/>
    <lineage>
        <taxon>Eukaryota</taxon>
        <taxon>Metazoa</taxon>
        <taxon>Ecdysozoa</taxon>
        <taxon>Arthropoda</taxon>
        <taxon>Hexapoda</taxon>
        <taxon>Insecta</taxon>
        <taxon>Pterygota</taxon>
        <taxon>Neoptera</taxon>
        <taxon>Endopterygota</taxon>
        <taxon>Lepidoptera</taxon>
        <taxon>Glossata</taxon>
        <taxon>Ditrysia</taxon>
        <taxon>Yponomeutoidea</taxon>
        <taxon>Plutellidae</taxon>
        <taxon>Plutella</taxon>
    </lineage>
</organism>
<dbReference type="InterPro" id="IPR025110">
    <property type="entry name" value="AMP-bd_C"/>
</dbReference>
<comment type="caution">
    <text evidence="5">The sequence shown here is derived from an EMBL/GenBank/DDBJ whole genome shotgun (WGS) entry which is preliminary data.</text>
</comment>
<evidence type="ECO:0000313" key="5">
    <source>
        <dbReference type="EMBL" id="CAG9126988.1"/>
    </source>
</evidence>
<evidence type="ECO:0000259" key="4">
    <source>
        <dbReference type="Pfam" id="PF13193"/>
    </source>
</evidence>
<dbReference type="GO" id="GO:0005777">
    <property type="term" value="C:peroxisome"/>
    <property type="evidence" value="ECO:0007669"/>
    <property type="project" value="UniProtKB-SubCell"/>
</dbReference>
<dbReference type="InterPro" id="IPR045851">
    <property type="entry name" value="AMP-bd_C_sf"/>
</dbReference>
<gene>
    <name evidence="5" type="ORF">PLXY2_LOCUS8790</name>
</gene>
<dbReference type="EMBL" id="CAJHNJ030000033">
    <property type="protein sequence ID" value="CAG9126988.1"/>
    <property type="molecule type" value="Genomic_DNA"/>
</dbReference>
<comment type="subcellular location">
    <subcellularLocation>
        <location evidence="1">Peroxisome</location>
    </subcellularLocation>
</comment>
<keyword evidence="6" id="KW-1185">Reference proteome</keyword>
<dbReference type="Gene3D" id="3.30.300.30">
    <property type="match status" value="1"/>
</dbReference>
<dbReference type="Proteomes" id="UP000653454">
    <property type="component" value="Unassembled WGS sequence"/>
</dbReference>
<proteinExistence type="predicted"/>
<dbReference type="InterPro" id="IPR020845">
    <property type="entry name" value="AMP-binding_CS"/>
</dbReference>
<protein>
    <submittedName>
        <fullName evidence="5">(diamondback moth) hypothetical protein</fullName>
    </submittedName>
</protein>
<keyword evidence="2" id="KW-0576">Peroxisome</keyword>
<dbReference type="Pfam" id="PF00501">
    <property type="entry name" value="AMP-binding"/>
    <property type="match status" value="1"/>
</dbReference>
<dbReference type="Gene3D" id="3.40.50.12780">
    <property type="entry name" value="N-terminal domain of ligase-like"/>
    <property type="match status" value="1"/>
</dbReference>
<dbReference type="PANTHER" id="PTHR24096">
    <property type="entry name" value="LONG-CHAIN-FATTY-ACID--COA LIGASE"/>
    <property type="match status" value="1"/>
</dbReference>
<evidence type="ECO:0000313" key="6">
    <source>
        <dbReference type="Proteomes" id="UP000653454"/>
    </source>
</evidence>
<dbReference type="InterPro" id="IPR042099">
    <property type="entry name" value="ANL_N_sf"/>
</dbReference>
<name>A0A8S4FFL8_PLUXY</name>
<evidence type="ECO:0000256" key="2">
    <source>
        <dbReference type="ARBA" id="ARBA00023140"/>
    </source>
</evidence>
<dbReference type="Pfam" id="PF13193">
    <property type="entry name" value="AMP-binding_C"/>
    <property type="match status" value="1"/>
</dbReference>
<dbReference type="SUPFAM" id="SSF56801">
    <property type="entry name" value="Acetyl-CoA synthetase-like"/>
    <property type="match status" value="1"/>
</dbReference>
<evidence type="ECO:0000259" key="3">
    <source>
        <dbReference type="Pfam" id="PF00501"/>
    </source>
</evidence>
<feature type="domain" description="AMP-dependent synthetase/ligase" evidence="3">
    <location>
        <begin position="22"/>
        <end position="366"/>
    </location>
</feature>
<reference evidence="5" key="1">
    <citation type="submission" date="2020-11" db="EMBL/GenBank/DDBJ databases">
        <authorList>
            <person name="Whiteford S."/>
        </authorList>
    </citation>
    <scope>NUCLEOTIDE SEQUENCE</scope>
</reference>
<dbReference type="InterPro" id="IPR000873">
    <property type="entry name" value="AMP-dep_synth/lig_dom"/>
</dbReference>
<accession>A0A8S4FFL8</accession>
<evidence type="ECO:0000256" key="1">
    <source>
        <dbReference type="ARBA" id="ARBA00004275"/>
    </source>
</evidence>
<feature type="domain" description="AMP-binding enzyme C-terminal" evidence="4">
    <location>
        <begin position="418"/>
        <end position="493"/>
    </location>
</feature>
<dbReference type="PROSITE" id="PS00455">
    <property type="entry name" value="AMP_BINDING"/>
    <property type="match status" value="1"/>
</dbReference>
<sequence>MPHRPFSATSHDRQPAGINQIDSATEQSETHRSVLSRSCRLASAMQNFGLRVGDTVVVMGPNHLDVAIPYYASHYNGTTLCTVDGSIIASDLAHLFTTISPKIIFCLKSQEDKIQEGLKESGKEAVIVKFDDNKSNMETFIRDNSGTENNFRPAEFDQQETAAWLLLTSGTTGRPKCAIITYAVVAHAVEAWWYQFTTGVYNTLIIGTIQWMSAMLFYISCPIMRSARIQSSTPMTPQWLVAIINKYRPNATVWTPHLLSKFLHATAAVCDLSSFRYIIIGGSSIDKPLLDQFKQRCDAYLYLVYGMTELMIPVFDYDMRVPFGSSGRPIAGKLQYRLATEDGSDAKVGESGELLLKGDYFFKGYLNNKEETDKVLTDDGWVKTGDMFYRDEQDYYYYVERKRLLIKHTGLWISPVQLEEVIKQHPAVGDACVVGLPDQLDVEIPVAAIVKENGANVEPEEIFSLMRRELPPLKQLHGGLFFMDVLPTTPSGKIQRAQVREIAFLANRILPSKDVPPAQNTLTNGTAR</sequence>
<dbReference type="AlphaFoldDB" id="A0A8S4FFL8"/>
<dbReference type="GO" id="GO:0016405">
    <property type="term" value="F:CoA-ligase activity"/>
    <property type="evidence" value="ECO:0007669"/>
    <property type="project" value="TreeGrafter"/>
</dbReference>